<gene>
    <name evidence="1" type="ORF">E0H85_10745</name>
</gene>
<organism evidence="1 2">
    <name type="scientific">Acinetobacter terrae</name>
    <dbReference type="NCBI Taxonomy" id="2731247"/>
    <lineage>
        <taxon>Bacteria</taxon>
        <taxon>Pseudomonadati</taxon>
        <taxon>Pseudomonadota</taxon>
        <taxon>Gammaproteobacteria</taxon>
        <taxon>Moraxellales</taxon>
        <taxon>Moraxellaceae</taxon>
        <taxon>Acinetobacter</taxon>
        <taxon>Acinetobacter Taxon 24</taxon>
    </lineage>
</organism>
<name>A0A4R0ELD1_9GAMM</name>
<comment type="caution">
    <text evidence="1">The sequence shown here is derived from an EMBL/GenBank/DDBJ whole genome shotgun (WGS) entry which is preliminary data.</text>
</comment>
<accession>A0A4R0ELD1</accession>
<sequence length="155" mass="18436">MQFFESKNLIKKDEKMFIVCKFDNFFYRELAVDARAIFFRNNFDTEERSISIYISSKKIDVDELFIRFGDVWSMHKEKEIIIETMAFRKELCSLECTINLLLILCEIAEKFNYRTIRFVRPTWVGDYICLKFGFSADRAKDLNALNLALKGYLLS</sequence>
<reference evidence="1 2" key="1">
    <citation type="submission" date="2019-02" db="EMBL/GenBank/DDBJ databases">
        <title>High diversity of culturable Acinetobacter species in natural soil and water ecosystems.</title>
        <authorList>
            <person name="Radolfova-Krizova L."/>
            <person name="Nemec A."/>
        </authorList>
    </citation>
    <scope>NUCLEOTIDE SEQUENCE [LARGE SCALE GENOMIC DNA]</scope>
    <source>
        <strain evidence="1 2">ANC 4281</strain>
    </source>
</reference>
<dbReference type="EMBL" id="SJOA01000012">
    <property type="protein sequence ID" value="TCB58438.1"/>
    <property type="molecule type" value="Genomic_DNA"/>
</dbReference>
<dbReference type="Proteomes" id="UP000291380">
    <property type="component" value="Unassembled WGS sequence"/>
</dbReference>
<proteinExistence type="predicted"/>
<evidence type="ECO:0000313" key="2">
    <source>
        <dbReference type="Proteomes" id="UP000291380"/>
    </source>
</evidence>
<dbReference type="AlphaFoldDB" id="A0A4R0ELD1"/>
<evidence type="ECO:0000313" key="1">
    <source>
        <dbReference type="EMBL" id="TCB58438.1"/>
    </source>
</evidence>
<dbReference type="RefSeq" id="WP_062034261.1">
    <property type="nucleotide sequence ID" value="NZ_SJOA01000012.1"/>
</dbReference>
<protein>
    <submittedName>
        <fullName evidence="1">Uncharacterized protein</fullName>
    </submittedName>
</protein>